<gene>
    <name evidence="2" type="ORF">B0H15DRAFT_958067</name>
</gene>
<dbReference type="AlphaFoldDB" id="A0AAD6TN66"/>
<keyword evidence="3" id="KW-1185">Reference proteome</keyword>
<organism evidence="2 3">
    <name type="scientific">Mycena belliarum</name>
    <dbReference type="NCBI Taxonomy" id="1033014"/>
    <lineage>
        <taxon>Eukaryota</taxon>
        <taxon>Fungi</taxon>
        <taxon>Dikarya</taxon>
        <taxon>Basidiomycota</taxon>
        <taxon>Agaricomycotina</taxon>
        <taxon>Agaricomycetes</taxon>
        <taxon>Agaricomycetidae</taxon>
        <taxon>Agaricales</taxon>
        <taxon>Marasmiineae</taxon>
        <taxon>Mycenaceae</taxon>
        <taxon>Mycena</taxon>
    </lineage>
</organism>
<feature type="compositionally biased region" description="Low complexity" evidence="1">
    <location>
        <begin position="263"/>
        <end position="272"/>
    </location>
</feature>
<protein>
    <submittedName>
        <fullName evidence="2">Uncharacterized protein</fullName>
    </submittedName>
</protein>
<name>A0AAD6TN66_9AGAR</name>
<evidence type="ECO:0000313" key="2">
    <source>
        <dbReference type="EMBL" id="KAJ7068925.1"/>
    </source>
</evidence>
<evidence type="ECO:0000256" key="1">
    <source>
        <dbReference type="SAM" id="MobiDB-lite"/>
    </source>
</evidence>
<sequence>MALEPSRRLRMRRRTLPSLLALTPKPPQPLIWLLSRARALGLPFRSSLVALAPVLAPSADAGAPAPAPCSSLRPAHLIDAALSKGASATPSFYLNAGLLYSPRAPFGDALAVRPHHARVRYDRRSAQVRPPLARRPRHRRLGAQGPAARSLRLRLRGPRRSIMSPASPQTTLVHTSVRAARPTSAAATSTPAACTIAAPRAARTDSPEVRARLPYRCVVTVRVRLPALTPDVRAAAFERLTHSPLHATVHLCPVARRHRRPRTSTPARRAPSQAAHACSPANPLRVASARLATSPAATSHRRAPLSRAASCRRAPLLCRRSLSLPSPLDGHRPLSEARSRVVSSGACDVSIRVPDARVKMYRAPAAWTSTRARKRIGGEYDARRFVREP</sequence>
<feature type="region of interest" description="Disordered" evidence="1">
    <location>
        <begin position="257"/>
        <end position="279"/>
    </location>
</feature>
<evidence type="ECO:0000313" key="3">
    <source>
        <dbReference type="Proteomes" id="UP001222325"/>
    </source>
</evidence>
<reference evidence="2" key="1">
    <citation type="submission" date="2023-03" db="EMBL/GenBank/DDBJ databases">
        <title>Massive genome expansion in bonnet fungi (Mycena s.s.) driven by repeated elements and novel gene families across ecological guilds.</title>
        <authorList>
            <consortium name="Lawrence Berkeley National Laboratory"/>
            <person name="Harder C.B."/>
            <person name="Miyauchi S."/>
            <person name="Viragh M."/>
            <person name="Kuo A."/>
            <person name="Thoen E."/>
            <person name="Andreopoulos B."/>
            <person name="Lu D."/>
            <person name="Skrede I."/>
            <person name="Drula E."/>
            <person name="Henrissat B."/>
            <person name="Morin E."/>
            <person name="Kohler A."/>
            <person name="Barry K."/>
            <person name="LaButti K."/>
            <person name="Morin E."/>
            <person name="Salamov A."/>
            <person name="Lipzen A."/>
            <person name="Mereny Z."/>
            <person name="Hegedus B."/>
            <person name="Baldrian P."/>
            <person name="Stursova M."/>
            <person name="Weitz H."/>
            <person name="Taylor A."/>
            <person name="Grigoriev I.V."/>
            <person name="Nagy L.G."/>
            <person name="Martin F."/>
            <person name="Kauserud H."/>
        </authorList>
    </citation>
    <scope>NUCLEOTIDE SEQUENCE</scope>
    <source>
        <strain evidence="2">CBHHK173m</strain>
    </source>
</reference>
<dbReference type="Proteomes" id="UP001222325">
    <property type="component" value="Unassembled WGS sequence"/>
</dbReference>
<dbReference type="EMBL" id="JARJCN010000145">
    <property type="protein sequence ID" value="KAJ7068925.1"/>
    <property type="molecule type" value="Genomic_DNA"/>
</dbReference>
<comment type="caution">
    <text evidence="2">The sequence shown here is derived from an EMBL/GenBank/DDBJ whole genome shotgun (WGS) entry which is preliminary data.</text>
</comment>
<accession>A0AAD6TN66</accession>
<proteinExistence type="predicted"/>